<keyword evidence="2" id="KW-1003">Cell membrane</keyword>
<feature type="transmembrane region" description="Helical" evidence="8">
    <location>
        <begin position="406"/>
        <end position="429"/>
    </location>
</feature>
<evidence type="ECO:0000256" key="2">
    <source>
        <dbReference type="ARBA" id="ARBA00022475"/>
    </source>
</evidence>
<evidence type="ECO:0000256" key="5">
    <source>
        <dbReference type="ARBA" id="ARBA00023136"/>
    </source>
</evidence>
<dbReference type="GO" id="GO:0005886">
    <property type="term" value="C:plasma membrane"/>
    <property type="evidence" value="ECO:0007669"/>
    <property type="project" value="UniProtKB-SubCell"/>
</dbReference>
<keyword evidence="10" id="KW-1185">Reference proteome</keyword>
<dbReference type="EMBL" id="JASPKZ010007198">
    <property type="protein sequence ID" value="KAJ9586150.1"/>
    <property type="molecule type" value="Genomic_DNA"/>
</dbReference>
<accession>A0AAD8ED60</accession>
<comment type="subcellular location">
    <subcellularLocation>
        <location evidence="1">Cell membrane</location>
        <topology evidence="1">Multi-pass membrane protein</topology>
    </subcellularLocation>
</comment>
<gene>
    <name evidence="9" type="ORF">L9F63_020206</name>
</gene>
<sequence>MSSLLEEDMVHCVGAISKNFFPKEGNILMTIPPEYNLTGHRIQQTNLRTKRHIQNESSICSYGINLLGFEMSRDELFQQTSYSLHTLQCDFQLDFKNNIYKDIQSKILKHIHSISAWTITVDDINSRCRHETETFDAFIFIIQGRKVKGINANDRLMSNLSFQRAKVMIIILDITSNINPVYEFLNEFSLRNSIVIYRDTSKYLKILTWPSDGCGNLKKVPVYSDCTENKYISKQIYKTTVETSDRKCKFHIAGVHNPPYSIFSIGGNLRGGIDYTLISIIANKLDIETRNITERGDSPRNRIILGHPFGYSSTNTINYMPRYYTEVYTWIVPRSASHPHWSNITKVFKFETWILIISSLIFISTTMKCINTSKKTDILKCIFISLGVFLNIPVDDISKKTTVRIIFITWVLTSVALTLIFQTFMTSYFTDPGKMHQINTFDELEQSNLLLALTPKSFYQNNIMIYTNKPKVLKYHNDCQLLNACFRNSSVAALTTEERFLYVSQLYFPEDSTSVFHKFTEEGKFT</sequence>
<evidence type="ECO:0000256" key="6">
    <source>
        <dbReference type="ARBA" id="ARBA00023170"/>
    </source>
</evidence>
<dbReference type="AlphaFoldDB" id="A0AAD8ED60"/>
<organism evidence="9 10">
    <name type="scientific">Diploptera punctata</name>
    <name type="common">Pacific beetle cockroach</name>
    <dbReference type="NCBI Taxonomy" id="6984"/>
    <lineage>
        <taxon>Eukaryota</taxon>
        <taxon>Metazoa</taxon>
        <taxon>Ecdysozoa</taxon>
        <taxon>Arthropoda</taxon>
        <taxon>Hexapoda</taxon>
        <taxon>Insecta</taxon>
        <taxon>Pterygota</taxon>
        <taxon>Neoptera</taxon>
        <taxon>Polyneoptera</taxon>
        <taxon>Dictyoptera</taxon>
        <taxon>Blattodea</taxon>
        <taxon>Blaberoidea</taxon>
        <taxon>Blaberidae</taxon>
        <taxon>Diplopterinae</taxon>
        <taxon>Diploptera</taxon>
    </lineage>
</organism>
<evidence type="ECO:0000313" key="10">
    <source>
        <dbReference type="Proteomes" id="UP001233999"/>
    </source>
</evidence>
<dbReference type="InterPro" id="IPR052192">
    <property type="entry name" value="Insect_Ionotropic_Sensory_Rcpt"/>
</dbReference>
<reference evidence="9" key="2">
    <citation type="submission" date="2023-05" db="EMBL/GenBank/DDBJ databases">
        <authorList>
            <person name="Fouks B."/>
        </authorList>
    </citation>
    <scope>NUCLEOTIDE SEQUENCE</scope>
    <source>
        <strain evidence="9">Stay&amp;Tobe</strain>
        <tissue evidence="9">Testes</tissue>
    </source>
</reference>
<protein>
    <submittedName>
        <fullName evidence="9">Uncharacterized protein</fullName>
    </submittedName>
</protein>
<keyword evidence="4 8" id="KW-1133">Transmembrane helix</keyword>
<keyword evidence="5 8" id="KW-0472">Membrane</keyword>
<keyword evidence="6" id="KW-0675">Receptor</keyword>
<name>A0AAD8ED60_DIPPU</name>
<keyword evidence="7" id="KW-0325">Glycoprotein</keyword>
<evidence type="ECO:0000256" key="3">
    <source>
        <dbReference type="ARBA" id="ARBA00022692"/>
    </source>
</evidence>
<evidence type="ECO:0000256" key="1">
    <source>
        <dbReference type="ARBA" id="ARBA00004651"/>
    </source>
</evidence>
<proteinExistence type="predicted"/>
<evidence type="ECO:0000313" key="9">
    <source>
        <dbReference type="EMBL" id="KAJ9586150.1"/>
    </source>
</evidence>
<feature type="transmembrane region" description="Helical" evidence="8">
    <location>
        <begin position="352"/>
        <end position="370"/>
    </location>
</feature>
<dbReference type="PANTHER" id="PTHR42643:SF30">
    <property type="entry name" value="IONOTROPIC RECEPTOR 40A-RELATED"/>
    <property type="match status" value="1"/>
</dbReference>
<evidence type="ECO:0000256" key="8">
    <source>
        <dbReference type="SAM" id="Phobius"/>
    </source>
</evidence>
<dbReference type="Gene3D" id="1.10.287.70">
    <property type="match status" value="1"/>
</dbReference>
<reference evidence="9" key="1">
    <citation type="journal article" date="2023" name="IScience">
        <title>Live-bearing cockroach genome reveals convergent evolutionary mechanisms linked to viviparity in insects and beyond.</title>
        <authorList>
            <person name="Fouks B."/>
            <person name="Harrison M.C."/>
            <person name="Mikhailova A.A."/>
            <person name="Marchal E."/>
            <person name="English S."/>
            <person name="Carruthers M."/>
            <person name="Jennings E.C."/>
            <person name="Chiamaka E.L."/>
            <person name="Frigard R.A."/>
            <person name="Pippel M."/>
            <person name="Attardo G.M."/>
            <person name="Benoit J.B."/>
            <person name="Bornberg-Bauer E."/>
            <person name="Tobe S.S."/>
        </authorList>
    </citation>
    <scope>NUCLEOTIDE SEQUENCE</scope>
    <source>
        <strain evidence="9">Stay&amp;Tobe</strain>
    </source>
</reference>
<dbReference type="PANTHER" id="PTHR42643">
    <property type="entry name" value="IONOTROPIC RECEPTOR 20A-RELATED"/>
    <property type="match status" value="1"/>
</dbReference>
<evidence type="ECO:0000256" key="4">
    <source>
        <dbReference type="ARBA" id="ARBA00022989"/>
    </source>
</evidence>
<keyword evidence="3 8" id="KW-0812">Transmembrane</keyword>
<comment type="caution">
    <text evidence="9">The sequence shown here is derived from an EMBL/GenBank/DDBJ whole genome shotgun (WGS) entry which is preliminary data.</text>
</comment>
<evidence type="ECO:0000256" key="7">
    <source>
        <dbReference type="ARBA" id="ARBA00023180"/>
    </source>
</evidence>
<dbReference type="Proteomes" id="UP001233999">
    <property type="component" value="Unassembled WGS sequence"/>
</dbReference>